<sequence>MKSESKNSFTSLHSLNKEDTDMTYNLEKQRVDLAHKKIEKEKNLTDAKQENQRLKEQQRSATQDLCDLREQYERGRHPARMNEKKSKAYRKEVDCEYRQLYTEHILLRNAVEKLEKKLIN</sequence>
<feature type="region of interest" description="Disordered" evidence="1">
    <location>
        <begin position="1"/>
        <end position="21"/>
    </location>
</feature>
<accession>A0AAW0PNU0</accession>
<comment type="caution">
    <text evidence="2">The sequence shown here is derived from an EMBL/GenBank/DDBJ whole genome shotgun (WGS) entry which is preliminary data.</text>
</comment>
<evidence type="ECO:0000313" key="2">
    <source>
        <dbReference type="EMBL" id="KAK7930546.1"/>
    </source>
</evidence>
<feature type="compositionally biased region" description="Basic and acidic residues" evidence="1">
    <location>
        <begin position="41"/>
        <end position="58"/>
    </location>
</feature>
<dbReference type="EMBL" id="JBBPFD010000004">
    <property type="protein sequence ID" value="KAK7930546.1"/>
    <property type="molecule type" value="Genomic_DNA"/>
</dbReference>
<evidence type="ECO:0000313" key="3">
    <source>
        <dbReference type="Proteomes" id="UP001460270"/>
    </source>
</evidence>
<dbReference type="AlphaFoldDB" id="A0AAW0PNU0"/>
<feature type="compositionally biased region" description="Polar residues" evidence="1">
    <location>
        <begin position="1"/>
        <end position="14"/>
    </location>
</feature>
<dbReference type="Proteomes" id="UP001460270">
    <property type="component" value="Unassembled WGS sequence"/>
</dbReference>
<keyword evidence="3" id="KW-1185">Reference proteome</keyword>
<proteinExistence type="predicted"/>
<feature type="compositionally biased region" description="Basic and acidic residues" evidence="1">
    <location>
        <begin position="66"/>
        <end position="88"/>
    </location>
</feature>
<reference evidence="3" key="1">
    <citation type="submission" date="2024-04" db="EMBL/GenBank/DDBJ databases">
        <title>Salinicola lusitanus LLJ914,a marine bacterium isolated from the Okinawa Trough.</title>
        <authorList>
            <person name="Li J."/>
        </authorList>
    </citation>
    <scope>NUCLEOTIDE SEQUENCE [LARGE SCALE GENOMIC DNA]</scope>
</reference>
<gene>
    <name evidence="2" type="ORF">WMY93_006941</name>
</gene>
<protein>
    <submittedName>
        <fullName evidence="2">Uncharacterized protein</fullName>
    </submittedName>
</protein>
<feature type="region of interest" description="Disordered" evidence="1">
    <location>
        <begin position="41"/>
        <end position="88"/>
    </location>
</feature>
<name>A0AAW0PNU0_9GOBI</name>
<evidence type="ECO:0000256" key="1">
    <source>
        <dbReference type="SAM" id="MobiDB-lite"/>
    </source>
</evidence>
<organism evidence="2 3">
    <name type="scientific">Mugilogobius chulae</name>
    <name type="common">yellowstripe goby</name>
    <dbReference type="NCBI Taxonomy" id="88201"/>
    <lineage>
        <taxon>Eukaryota</taxon>
        <taxon>Metazoa</taxon>
        <taxon>Chordata</taxon>
        <taxon>Craniata</taxon>
        <taxon>Vertebrata</taxon>
        <taxon>Euteleostomi</taxon>
        <taxon>Actinopterygii</taxon>
        <taxon>Neopterygii</taxon>
        <taxon>Teleostei</taxon>
        <taxon>Neoteleostei</taxon>
        <taxon>Acanthomorphata</taxon>
        <taxon>Gobiaria</taxon>
        <taxon>Gobiiformes</taxon>
        <taxon>Gobioidei</taxon>
        <taxon>Gobiidae</taxon>
        <taxon>Gobionellinae</taxon>
        <taxon>Mugilogobius</taxon>
    </lineage>
</organism>